<protein>
    <submittedName>
        <fullName evidence="2">Uncharacterized protein</fullName>
    </submittedName>
</protein>
<dbReference type="PATRIC" id="fig|246196.56.peg.726"/>
<evidence type="ECO:0000256" key="1">
    <source>
        <dbReference type="SAM" id="MobiDB-lite"/>
    </source>
</evidence>
<sequence>MHALGARHTDPENQCGKRPTDRENRNENPAHFSEFRESVTENGVHGSPFIWRVRRSPLASFNVLTTTRNSERPQRL</sequence>
<organism evidence="2 3">
    <name type="scientific">Mycolicibacterium smegmatis (strain ATCC 700084 / mc(2)155)</name>
    <name type="common">Mycobacterium smegmatis</name>
    <dbReference type="NCBI Taxonomy" id="246196"/>
    <lineage>
        <taxon>Bacteria</taxon>
        <taxon>Bacillati</taxon>
        <taxon>Actinomycetota</taxon>
        <taxon>Actinomycetes</taxon>
        <taxon>Mycobacteriales</taxon>
        <taxon>Mycobacteriaceae</taxon>
        <taxon>Mycolicibacterium</taxon>
    </lineage>
</organism>
<reference evidence="2 3" key="1">
    <citation type="journal article" date="2007" name="Genome Biol.">
        <title>Interrupted coding sequences in Mycobacterium smegmatis: authentic mutations or sequencing errors?</title>
        <authorList>
            <person name="Deshayes C."/>
            <person name="Perrodou E."/>
            <person name="Gallien S."/>
            <person name="Euphrasie D."/>
            <person name="Schaeffer C."/>
            <person name="Van-Dorsselaer A."/>
            <person name="Poch O."/>
            <person name="Lecompte O."/>
            <person name="Reyrat J.M."/>
        </authorList>
    </citation>
    <scope>NUCLEOTIDE SEQUENCE [LARGE SCALE GENOMIC DNA]</scope>
    <source>
        <strain evidence="3">ATCC 700084 / mc(2)155</strain>
    </source>
</reference>
<evidence type="ECO:0000313" key="3">
    <source>
        <dbReference type="Proteomes" id="UP000006158"/>
    </source>
</evidence>
<name>I7F6H2_MYCS2</name>
<feature type="compositionally biased region" description="Basic and acidic residues" evidence="1">
    <location>
        <begin position="18"/>
        <end position="39"/>
    </location>
</feature>
<dbReference type="AlphaFoldDB" id="I7F6H2"/>
<accession>I7F6H2</accession>
<feature type="region of interest" description="Disordered" evidence="1">
    <location>
        <begin position="1"/>
        <end position="39"/>
    </location>
</feature>
<dbReference type="KEGG" id="msg:MSMEI_0710"/>
<gene>
    <name evidence="2" type="ordered locus">MSMEI_0710</name>
</gene>
<reference evidence="2 3" key="2">
    <citation type="journal article" date="2009" name="Genome Res.">
        <title>Ortho-proteogenomics: multiple proteomes investigation through orthology and a new MS-based protocol.</title>
        <authorList>
            <person name="Gallien S."/>
            <person name="Perrodou E."/>
            <person name="Carapito C."/>
            <person name="Deshayes C."/>
            <person name="Reyrat J.M."/>
            <person name="Van Dorsselaer A."/>
            <person name="Poch O."/>
            <person name="Schaeffer C."/>
            <person name="Lecompte O."/>
        </authorList>
    </citation>
    <scope>NUCLEOTIDE SEQUENCE [LARGE SCALE GENOMIC DNA]</scope>
    <source>
        <strain evidence="3">ATCC 700084 / mc(2)155</strain>
    </source>
</reference>
<proteinExistence type="predicted"/>
<evidence type="ECO:0000313" key="2">
    <source>
        <dbReference type="EMBL" id="AFP37190.1"/>
    </source>
</evidence>
<dbReference type="Proteomes" id="UP000006158">
    <property type="component" value="Chromosome"/>
</dbReference>
<dbReference type="EMBL" id="CP001663">
    <property type="protein sequence ID" value="AFP37190.1"/>
    <property type="molecule type" value="Genomic_DNA"/>
</dbReference>